<dbReference type="PANTHER" id="PTHR18841">
    <property type="entry name" value="VITELLINE MEMBRANE OUTER LAYER PROTEIN I-RELATED"/>
    <property type="match status" value="1"/>
</dbReference>
<name>A0A7Z9C4T1_9CYAN</name>
<organism evidence="2 3">
    <name type="scientific">Planktothrix serta PCC 8927</name>
    <dbReference type="NCBI Taxonomy" id="671068"/>
    <lineage>
        <taxon>Bacteria</taxon>
        <taxon>Bacillati</taxon>
        <taxon>Cyanobacteriota</taxon>
        <taxon>Cyanophyceae</taxon>
        <taxon>Oscillatoriophycideae</taxon>
        <taxon>Oscillatoriales</taxon>
        <taxon>Microcoleaceae</taxon>
        <taxon>Planktothrix</taxon>
    </lineage>
</organism>
<dbReference type="EMBL" id="CZCU02000169">
    <property type="protein sequence ID" value="VXD25873.1"/>
    <property type="molecule type" value="Genomic_DNA"/>
</dbReference>
<accession>A0A7Z9C4T1</accession>
<dbReference type="GO" id="GO:0005615">
    <property type="term" value="C:extracellular space"/>
    <property type="evidence" value="ECO:0007669"/>
    <property type="project" value="TreeGrafter"/>
</dbReference>
<dbReference type="Proteomes" id="UP000184550">
    <property type="component" value="Unassembled WGS sequence"/>
</dbReference>
<reference evidence="2" key="1">
    <citation type="submission" date="2019-10" db="EMBL/GenBank/DDBJ databases">
        <authorList>
            <consortium name="Genoscope - CEA"/>
            <person name="William W."/>
        </authorList>
    </citation>
    <scope>NUCLEOTIDE SEQUENCE [LARGE SCALE GENOMIC DNA]</scope>
    <source>
        <strain evidence="2">BBR_PRJEB10992</strain>
    </source>
</reference>
<sequence>MKKSTIIITGLLVVLPLLPALAQNVRNDQVGVLEAPNATPWGSWTRAVYCPPDSWAAGYTIRVDVLSGPGDDTALNAVALYCRERNGHDVARISPHDGFWGSWREGANCPQGQFFTHFTLKVEPSRRNQDDTAANSVAFACSNGQRLEASGGGQWGSFGEWQGGFSDAAICGVRAKIEEPLGRGGDDTALNNLEFTWCRI</sequence>
<evidence type="ECO:0000313" key="3">
    <source>
        <dbReference type="Proteomes" id="UP000184550"/>
    </source>
</evidence>
<dbReference type="OrthoDB" id="6402666at2"/>
<dbReference type="InterPro" id="IPR036706">
    <property type="entry name" value="VOMI_sf"/>
</dbReference>
<dbReference type="PANTHER" id="PTHR18841:SF0">
    <property type="entry name" value="VITELLINE MEMBRANE OUTER LAYER 1 HOMOLOG A-RELATED"/>
    <property type="match status" value="1"/>
</dbReference>
<protein>
    <recommendedName>
        <fullName evidence="4">Vitelline membrane outer layer protein I (VOMI)</fullName>
    </recommendedName>
</protein>
<comment type="caution">
    <text evidence="2">The sequence shown here is derived from an EMBL/GenBank/DDBJ whole genome shotgun (WGS) entry which is preliminary data.</text>
</comment>
<keyword evidence="3" id="KW-1185">Reference proteome</keyword>
<dbReference type="SUPFAM" id="SSF51092">
    <property type="entry name" value="Vitelline membrane outer protein-I (VMO-I)"/>
    <property type="match status" value="1"/>
</dbReference>
<evidence type="ECO:0008006" key="4">
    <source>
        <dbReference type="Google" id="ProtNLM"/>
    </source>
</evidence>
<keyword evidence="1" id="KW-0732">Signal</keyword>
<dbReference type="Gene3D" id="2.100.10.20">
    <property type="entry name" value="Vitelline membrane outer layer protein I (VOMI)"/>
    <property type="match status" value="1"/>
</dbReference>
<dbReference type="InterPro" id="IPR005515">
    <property type="entry name" value="VOMI"/>
</dbReference>
<evidence type="ECO:0000313" key="2">
    <source>
        <dbReference type="EMBL" id="VXD25873.1"/>
    </source>
</evidence>
<proteinExistence type="predicted"/>
<dbReference type="AlphaFoldDB" id="A0A7Z9C4T1"/>
<gene>
    <name evidence="2" type="ORF">PL8927_900160</name>
</gene>
<feature type="chain" id="PRO_5031158281" description="Vitelline membrane outer layer protein I (VOMI)" evidence="1">
    <location>
        <begin position="23"/>
        <end position="200"/>
    </location>
</feature>
<feature type="signal peptide" evidence="1">
    <location>
        <begin position="1"/>
        <end position="22"/>
    </location>
</feature>
<evidence type="ECO:0000256" key="1">
    <source>
        <dbReference type="SAM" id="SignalP"/>
    </source>
</evidence>
<dbReference type="Pfam" id="PF03762">
    <property type="entry name" value="VOMI"/>
    <property type="match status" value="1"/>
</dbReference>